<feature type="non-terminal residue" evidence="2">
    <location>
        <position position="57"/>
    </location>
</feature>
<dbReference type="RefSeq" id="XP_024734636.1">
    <property type="nucleotide sequence ID" value="XM_024873280.1"/>
</dbReference>
<sequence length="57" mass="6367">VKALSTYIQGVNLRVWKPGRDLAVDEIIVRFEGRSKEITTVPNKPIPTGYKVWGAAQ</sequence>
<evidence type="ECO:0000259" key="1">
    <source>
        <dbReference type="Pfam" id="PF13843"/>
    </source>
</evidence>
<dbReference type="EMBL" id="KZ613844">
    <property type="protein sequence ID" value="PMD57732.1"/>
    <property type="molecule type" value="Genomic_DNA"/>
</dbReference>
<reference evidence="2 3" key="1">
    <citation type="submission" date="2016-04" db="EMBL/GenBank/DDBJ databases">
        <title>A degradative enzymes factory behind the ericoid mycorrhizal symbiosis.</title>
        <authorList>
            <consortium name="DOE Joint Genome Institute"/>
            <person name="Martino E."/>
            <person name="Morin E."/>
            <person name="Grelet G."/>
            <person name="Kuo A."/>
            <person name="Kohler A."/>
            <person name="Daghino S."/>
            <person name="Barry K."/>
            <person name="Choi C."/>
            <person name="Cichocki N."/>
            <person name="Clum A."/>
            <person name="Copeland A."/>
            <person name="Hainaut M."/>
            <person name="Haridas S."/>
            <person name="Labutti K."/>
            <person name="Lindquist E."/>
            <person name="Lipzen A."/>
            <person name="Khouja H.-R."/>
            <person name="Murat C."/>
            <person name="Ohm R."/>
            <person name="Olson A."/>
            <person name="Spatafora J."/>
            <person name="Veneault-Fourrey C."/>
            <person name="Henrissat B."/>
            <person name="Grigoriev I."/>
            <person name="Martin F."/>
            <person name="Perotto S."/>
        </authorList>
    </citation>
    <scope>NUCLEOTIDE SEQUENCE [LARGE SCALE GENOMIC DNA]</scope>
    <source>
        <strain evidence="2 3">E</strain>
    </source>
</reference>
<feature type="non-terminal residue" evidence="2">
    <location>
        <position position="1"/>
    </location>
</feature>
<evidence type="ECO:0000313" key="3">
    <source>
        <dbReference type="Proteomes" id="UP000235371"/>
    </source>
</evidence>
<feature type="domain" description="PiggyBac transposable element-derived protein" evidence="1">
    <location>
        <begin position="6"/>
        <end position="55"/>
    </location>
</feature>
<dbReference type="InterPro" id="IPR029526">
    <property type="entry name" value="PGBD"/>
</dbReference>
<organism evidence="2 3">
    <name type="scientific">Hyaloscypha bicolor E</name>
    <dbReference type="NCBI Taxonomy" id="1095630"/>
    <lineage>
        <taxon>Eukaryota</taxon>
        <taxon>Fungi</taxon>
        <taxon>Dikarya</taxon>
        <taxon>Ascomycota</taxon>
        <taxon>Pezizomycotina</taxon>
        <taxon>Leotiomycetes</taxon>
        <taxon>Helotiales</taxon>
        <taxon>Hyaloscyphaceae</taxon>
        <taxon>Hyaloscypha</taxon>
        <taxon>Hyaloscypha bicolor</taxon>
    </lineage>
</organism>
<protein>
    <submittedName>
        <fullName evidence="2">Pea pathogenicity protein</fullName>
    </submittedName>
</protein>
<keyword evidence="3" id="KW-1185">Reference proteome</keyword>
<dbReference type="OrthoDB" id="3562449at2759"/>
<dbReference type="Pfam" id="PF13843">
    <property type="entry name" value="DDE_Tnp_1_7"/>
    <property type="match status" value="1"/>
</dbReference>
<dbReference type="InParanoid" id="A0A2J6T3Z0"/>
<dbReference type="AlphaFoldDB" id="A0A2J6T3Z0"/>
<gene>
    <name evidence="2" type="ORF">K444DRAFT_496457</name>
</gene>
<dbReference type="GeneID" id="36581360"/>
<name>A0A2J6T3Z0_9HELO</name>
<evidence type="ECO:0000313" key="2">
    <source>
        <dbReference type="EMBL" id="PMD57732.1"/>
    </source>
</evidence>
<accession>A0A2J6T3Z0</accession>
<dbReference type="Proteomes" id="UP000235371">
    <property type="component" value="Unassembled WGS sequence"/>
</dbReference>
<proteinExistence type="predicted"/>